<evidence type="ECO:0000313" key="4">
    <source>
        <dbReference type="Proteomes" id="UP000887563"/>
    </source>
</evidence>
<reference evidence="5" key="1">
    <citation type="submission" date="2022-11" db="UniProtKB">
        <authorList>
            <consortium name="WormBaseParasite"/>
        </authorList>
    </citation>
    <scope>IDENTIFICATION</scope>
</reference>
<sequence>MSRRNENLTGNDQRKAYLLKVASHILSLNLTEERLQSVTALNNFCLSDVPLLAISRLDQKGHVDLSNEINSHQTAQLRAVFYKIKNTPLSLEDYKNNVCVISIHKNASETLLGTLKQVFTKVLISQATESGQEARLNNLVGELEESLINSTGNNNFGGREETGGGVVSSLRSEIELWRLRSKRGSDQAQNYYDALEPLAEHLEILEGNDLDLDELYKAIEAAEQSVDALWNLAVDEPYPQQRMKQLLNCIGQLICASIVRRISKEDYFRSSELSKTALSLTQQWIDAVELLTAKREQIVRLLENRNGQQEGSASLRDQIQKAINNSMANANPFEFGPHTEQQWKSRLTATERALGPYIELLLPELRERILESGGNGGAMGDERELIIDELHRFRHFLARKPVKDKLQSERQTLFARLYDEMNSQQRNFERLLSASNLPTGRFLTEIAAKMYALRAQRSQVDKLQKAGVAFFEDLPNYERFEQTLKDLSEQLIAAEQEQFDAWCRDMIAHIVDGGGNDGDSISLQTTGRLMVLERARGILTVSFSDRLARLLREVSQLQSMGFKVPVKILACVQQGERFYEYGVLLKQVAHFYNTIEKQMLPCQQAMLLDEALAFEQLVVPSSKSGGDRKQRTAVNLTWESPEKLKGYIERLREAALQLTSHNRRLRKAHTEIIQNILELGETDLLRDEEKWNAVMLTIRQKFLEEQNFVAVKANMQPWANHLNRQLYKGQMPVLHAQLIFRDQRLQLRPPLEELRQNFYGALRKLLGIPLRMRGVQNTENESNLFASIVGSESRRFHSLYERSEQIFSRLKQIDREFDEWTALAQVNLEELLEQHLKEAEDWERQFRVIRLKQRELDHIPMEICIECIHVSTNGVRLLANDLLRRMHDALCWTLKHSIRTELSVLDQQLTQGIEQLSALPQSMEEVSEACTASKRTKVNIAEEKDQVLRSLFGSELGLADNVKQTREQFANFLNLLETHELMMRDQVKAMKGNVGASIKTLGEELEKLHSLWNQFKPRSEIFTSQDDRMALIRAVEFIQEKRQEFDKIFVKIEKVKVECEQFEIEQPEWPLLNELKIDLENYESNYLLYEDFSNALQPISDQVIKEWILFRSKTYIFDEFLQQWLEKLKEIQTSNVSVRLQKDIEQMREFSINLKFCRGDIFSADHWLEMFRLLGLPRGTSLEKLTFGNLLNSQQKLIANLEKLKELNARAHGEVSIREAIQELEMWAAQADFSLTDYKHASGASLKIVKEWKPILNQVRDNQALISSLRNSSYYAQFAEQIGIWERKISDLELFLHQLSEIQRKWVYLEPIFGRGSLPSEAARFNRIDAEFRIIINDISR</sequence>
<protein>
    <submittedName>
        <fullName evidence="5">Cytoplasmic dynein 2 heavy chain 1</fullName>
    </submittedName>
</protein>
<evidence type="ECO:0000256" key="1">
    <source>
        <dbReference type="SAM" id="Coils"/>
    </source>
</evidence>
<dbReference type="GO" id="GO:0051959">
    <property type="term" value="F:dynein light intermediate chain binding"/>
    <property type="evidence" value="ECO:0007669"/>
    <property type="project" value="InterPro"/>
</dbReference>
<accession>A0A914LL04</accession>
<dbReference type="GO" id="GO:0005858">
    <property type="term" value="C:axonemal dynein complex"/>
    <property type="evidence" value="ECO:0007669"/>
    <property type="project" value="TreeGrafter"/>
</dbReference>
<feature type="coiled-coil region" evidence="1">
    <location>
        <begin position="825"/>
        <end position="852"/>
    </location>
</feature>
<dbReference type="InterPro" id="IPR013602">
    <property type="entry name" value="Dynein_heavy_linker"/>
</dbReference>
<dbReference type="Gene3D" id="1.20.140.100">
    <property type="entry name" value="Dynein heavy chain, N-terminal domain 2"/>
    <property type="match status" value="1"/>
</dbReference>
<feature type="domain" description="Dynein heavy chain linker" evidence="3">
    <location>
        <begin position="1072"/>
        <end position="1340"/>
    </location>
</feature>
<dbReference type="InterPro" id="IPR042222">
    <property type="entry name" value="Dynein_2_N"/>
</dbReference>
<keyword evidence="4" id="KW-1185">Reference proteome</keyword>
<feature type="domain" description="Dynein heavy chain tail" evidence="2">
    <location>
        <begin position="387"/>
        <end position="620"/>
    </location>
</feature>
<evidence type="ECO:0000259" key="3">
    <source>
        <dbReference type="Pfam" id="PF08393"/>
    </source>
</evidence>
<dbReference type="InterPro" id="IPR013594">
    <property type="entry name" value="Dynein_heavy_tail"/>
</dbReference>
<dbReference type="Pfam" id="PF08385">
    <property type="entry name" value="DHC_N1"/>
    <property type="match status" value="1"/>
</dbReference>
<dbReference type="InterPro" id="IPR026983">
    <property type="entry name" value="DHC"/>
</dbReference>
<dbReference type="GO" id="GO:0007018">
    <property type="term" value="P:microtubule-based movement"/>
    <property type="evidence" value="ECO:0007669"/>
    <property type="project" value="InterPro"/>
</dbReference>
<proteinExistence type="predicted"/>
<dbReference type="Pfam" id="PF08393">
    <property type="entry name" value="DHC_N2"/>
    <property type="match status" value="1"/>
</dbReference>
<organism evidence="4 5">
    <name type="scientific">Meloidogyne incognita</name>
    <name type="common">Southern root-knot nematode worm</name>
    <name type="synonym">Oxyuris incognita</name>
    <dbReference type="NCBI Taxonomy" id="6306"/>
    <lineage>
        <taxon>Eukaryota</taxon>
        <taxon>Metazoa</taxon>
        <taxon>Ecdysozoa</taxon>
        <taxon>Nematoda</taxon>
        <taxon>Chromadorea</taxon>
        <taxon>Rhabditida</taxon>
        <taxon>Tylenchina</taxon>
        <taxon>Tylenchomorpha</taxon>
        <taxon>Tylenchoidea</taxon>
        <taxon>Meloidogynidae</taxon>
        <taxon>Meloidogyninae</taxon>
        <taxon>Meloidogyne</taxon>
        <taxon>Meloidogyne incognita group</taxon>
    </lineage>
</organism>
<dbReference type="WBParaSite" id="Minc3s00588g14732">
    <property type="protein sequence ID" value="Minc3s00588g14732"/>
    <property type="gene ID" value="Minc3s00588g14732"/>
</dbReference>
<dbReference type="PANTHER" id="PTHR46532">
    <property type="entry name" value="MALE FERTILITY FACTOR KL5"/>
    <property type="match status" value="1"/>
</dbReference>
<name>A0A914LL04_MELIC</name>
<dbReference type="PANTHER" id="PTHR46532:SF15">
    <property type="entry name" value="CYTOPLASMIC DYNEIN 2 HEAVY CHAIN 1"/>
    <property type="match status" value="1"/>
</dbReference>
<keyword evidence="1" id="KW-0175">Coiled coil</keyword>
<dbReference type="GO" id="GO:0045505">
    <property type="term" value="F:dynein intermediate chain binding"/>
    <property type="evidence" value="ECO:0007669"/>
    <property type="project" value="InterPro"/>
</dbReference>
<dbReference type="Proteomes" id="UP000887563">
    <property type="component" value="Unplaced"/>
</dbReference>
<evidence type="ECO:0000259" key="2">
    <source>
        <dbReference type="Pfam" id="PF08385"/>
    </source>
</evidence>
<evidence type="ECO:0000313" key="5">
    <source>
        <dbReference type="WBParaSite" id="Minc3s00588g14732"/>
    </source>
</evidence>